<dbReference type="Proteomes" id="UP000049077">
    <property type="component" value="Unassembled WGS sequence"/>
</dbReference>
<accession>A0ABP1WLU8</accession>
<dbReference type="RefSeq" id="WP_057620349.1">
    <property type="nucleotide sequence ID" value="NZ_CAWMQT010000021.1"/>
</dbReference>
<name>A0ABP1WLU8_9VIBR</name>
<protein>
    <submittedName>
        <fullName evidence="1">Uncharacterized protein</fullName>
    </submittedName>
</protein>
<keyword evidence="2" id="KW-1185">Reference proteome</keyword>
<comment type="caution">
    <text evidence="1">The sequence shown here is derived from an EMBL/GenBank/DDBJ whole genome shotgun (WGS) entry which is preliminary data.</text>
</comment>
<reference evidence="1 2" key="1">
    <citation type="submission" date="2014-06" db="EMBL/GenBank/DDBJ databases">
        <authorList>
            <person name="Le Roux F."/>
        </authorList>
    </citation>
    <scope>NUCLEOTIDE SEQUENCE [LARGE SCALE GENOMIC DNA]</scope>
    <source>
        <strain evidence="1 2">J5-4</strain>
    </source>
</reference>
<evidence type="ECO:0000313" key="1">
    <source>
        <dbReference type="EMBL" id="CDS94891.1"/>
    </source>
</evidence>
<dbReference type="EMBL" id="CCJX01000021">
    <property type="protein sequence ID" value="CDS94891.1"/>
    <property type="molecule type" value="Genomic_DNA"/>
</dbReference>
<sequence>MKDKSFTVELKCLFCDCVLEGDTDIEYSSGDMLECQNCHEFNDYDALIDVAVEEGESLVAEYANKEIEKTLGNLFKK</sequence>
<gene>
    <name evidence="1" type="ORF">VCR4J5_1170005</name>
</gene>
<organism evidence="1 2">
    <name type="scientific">Vibrio crassostreae</name>
    <dbReference type="NCBI Taxonomy" id="246167"/>
    <lineage>
        <taxon>Bacteria</taxon>
        <taxon>Pseudomonadati</taxon>
        <taxon>Pseudomonadota</taxon>
        <taxon>Gammaproteobacteria</taxon>
        <taxon>Vibrionales</taxon>
        <taxon>Vibrionaceae</taxon>
        <taxon>Vibrio</taxon>
    </lineage>
</organism>
<proteinExistence type="predicted"/>
<evidence type="ECO:0000313" key="2">
    <source>
        <dbReference type="Proteomes" id="UP000049077"/>
    </source>
</evidence>